<feature type="non-terminal residue" evidence="1">
    <location>
        <position position="31"/>
    </location>
</feature>
<comment type="caution">
    <text evidence="1">The sequence shown here is derived from an EMBL/GenBank/DDBJ whole genome shotgun (WGS) entry which is preliminary data.</text>
</comment>
<dbReference type="Proteomes" id="UP000295264">
    <property type="component" value="Unassembled WGS sequence"/>
</dbReference>
<evidence type="ECO:0000313" key="1">
    <source>
        <dbReference type="EMBL" id="TEA34859.1"/>
    </source>
</evidence>
<accession>A0A484GH37</accession>
<dbReference type="AlphaFoldDB" id="A0A484GH37"/>
<gene>
    <name evidence="1" type="ORF">DBR06_SOUSAS4310040</name>
</gene>
<sequence>TTVKFLGITWSSDGRKIPEPVINKIDCIPTP</sequence>
<proteinExistence type="predicted"/>
<feature type="non-terminal residue" evidence="1">
    <location>
        <position position="1"/>
    </location>
</feature>
<protein>
    <submittedName>
        <fullName evidence="1">Uncharacterized protein</fullName>
    </submittedName>
</protein>
<evidence type="ECO:0000313" key="2">
    <source>
        <dbReference type="Proteomes" id="UP000295264"/>
    </source>
</evidence>
<dbReference type="EMBL" id="QWLN02008471">
    <property type="protein sequence ID" value="TEA34859.1"/>
    <property type="molecule type" value="Genomic_DNA"/>
</dbReference>
<organism evidence="1 2">
    <name type="scientific">Sousa chinensis</name>
    <name type="common">Indo-pacific humpbacked dolphin</name>
    <name type="synonym">Steno chinensis</name>
    <dbReference type="NCBI Taxonomy" id="103600"/>
    <lineage>
        <taxon>Eukaryota</taxon>
        <taxon>Metazoa</taxon>
        <taxon>Chordata</taxon>
        <taxon>Craniata</taxon>
        <taxon>Vertebrata</taxon>
        <taxon>Euteleostomi</taxon>
        <taxon>Mammalia</taxon>
        <taxon>Eutheria</taxon>
        <taxon>Laurasiatheria</taxon>
        <taxon>Artiodactyla</taxon>
        <taxon>Whippomorpha</taxon>
        <taxon>Cetacea</taxon>
        <taxon>Odontoceti</taxon>
        <taxon>Delphinidae</taxon>
        <taxon>Sousa</taxon>
    </lineage>
</organism>
<keyword evidence="2" id="KW-1185">Reference proteome</keyword>
<reference evidence="1 2" key="1">
    <citation type="journal article" date="2018" name="Genomics">
        <title>Molecular footprints of inshore aquatic adaptation in Indo-Pacific humpback dolphin (Sousa chinensis).</title>
        <authorList>
            <person name="Ming Y."/>
            <person name="Jian J."/>
            <person name="Yu F."/>
            <person name="Yu X."/>
            <person name="Wang J."/>
            <person name="Liu W."/>
        </authorList>
    </citation>
    <scope>NUCLEOTIDE SEQUENCE [LARGE SCALE GENOMIC DNA]</scope>
    <source>
        <strain evidence="1">MY-2018</strain>
        <tissue evidence="1">Skin</tissue>
    </source>
</reference>
<name>A0A484GH37_SOUCH</name>